<evidence type="ECO:0000313" key="2">
    <source>
        <dbReference type="EMBL" id="CUE91228.1"/>
    </source>
</evidence>
<evidence type="ECO:0000256" key="1">
    <source>
        <dbReference type="SAM" id="MobiDB-lite"/>
    </source>
</evidence>
<dbReference type="VEuPathDB" id="TriTrypDB:BSAL_57340"/>
<dbReference type="EMBL" id="CYKH01000211">
    <property type="protein sequence ID" value="CUE91228.1"/>
    <property type="molecule type" value="Genomic_DNA"/>
</dbReference>
<dbReference type="Proteomes" id="UP000051952">
    <property type="component" value="Unassembled WGS sequence"/>
</dbReference>
<protein>
    <submittedName>
        <fullName evidence="2">Uncharacterized protein</fullName>
    </submittedName>
</protein>
<feature type="region of interest" description="Disordered" evidence="1">
    <location>
        <begin position="115"/>
        <end position="150"/>
    </location>
</feature>
<evidence type="ECO:0000313" key="3">
    <source>
        <dbReference type="Proteomes" id="UP000051952"/>
    </source>
</evidence>
<keyword evidence="3" id="KW-1185">Reference proteome</keyword>
<organism evidence="2 3">
    <name type="scientific">Bodo saltans</name>
    <name type="common">Flagellated protozoan</name>
    <dbReference type="NCBI Taxonomy" id="75058"/>
    <lineage>
        <taxon>Eukaryota</taxon>
        <taxon>Discoba</taxon>
        <taxon>Euglenozoa</taxon>
        <taxon>Kinetoplastea</taxon>
        <taxon>Metakinetoplastina</taxon>
        <taxon>Eubodonida</taxon>
        <taxon>Bodonidae</taxon>
        <taxon>Bodo</taxon>
    </lineage>
</organism>
<feature type="region of interest" description="Disordered" evidence="1">
    <location>
        <begin position="176"/>
        <end position="195"/>
    </location>
</feature>
<accession>A0A0S4IQM2</accession>
<feature type="compositionally biased region" description="Polar residues" evidence="1">
    <location>
        <begin position="333"/>
        <end position="356"/>
    </location>
</feature>
<gene>
    <name evidence="2" type="ORF">BSAL_57340</name>
</gene>
<feature type="compositionally biased region" description="Pro residues" evidence="1">
    <location>
        <begin position="127"/>
        <end position="145"/>
    </location>
</feature>
<proteinExistence type="predicted"/>
<name>A0A0S4IQM2_BODSA</name>
<feature type="region of interest" description="Disordered" evidence="1">
    <location>
        <begin position="329"/>
        <end position="356"/>
    </location>
</feature>
<feature type="region of interest" description="Disordered" evidence="1">
    <location>
        <begin position="296"/>
        <end position="315"/>
    </location>
</feature>
<sequence>MRTPSPRGLTPRVVEAIAQKVEKLVSKRLKSSQLSTTSTEEKDFVAGAVEYFLVNQKSVTEPQLAELASVLSSQIVDRRLVTQRNANAARDASALPPLQQPRPQVDVLSQPNINQHNERHRTVSSPRLPPISSPRRQPQPPPPAPSSVAPFATNNAIEVKSPRARLQIAKSTLSAALDSQIRSKEADRKASDALKQQEISERLAQVADGLDTEEQQKLLRKQLNALMSEEYSHYARGRTLQDKISKLESHLSNHLEKKKNIADDSEYVQAQKIERQRRRSEERSGLEAQLAEQRMLARQRENKDTDAGNQFCIGTSPEEVRTAAQLRKKSLAQGLSEQIRQQQNHRSTVSPQEDAF</sequence>
<feature type="compositionally biased region" description="Basic and acidic residues" evidence="1">
    <location>
        <begin position="181"/>
        <end position="192"/>
    </location>
</feature>
<reference evidence="3" key="1">
    <citation type="submission" date="2015-09" db="EMBL/GenBank/DDBJ databases">
        <authorList>
            <consortium name="Pathogen Informatics"/>
        </authorList>
    </citation>
    <scope>NUCLEOTIDE SEQUENCE [LARGE SCALE GENOMIC DNA]</scope>
    <source>
        <strain evidence="3">Lake Konstanz</strain>
    </source>
</reference>
<dbReference type="AlphaFoldDB" id="A0A0S4IQM2"/>